<gene>
    <name evidence="2" type="ORF">GCM10022407_20030</name>
</gene>
<keyword evidence="1" id="KW-0732">Signal</keyword>
<evidence type="ECO:0008006" key="4">
    <source>
        <dbReference type="Google" id="ProtNLM"/>
    </source>
</evidence>
<evidence type="ECO:0000313" key="2">
    <source>
        <dbReference type="EMBL" id="GAA3974264.1"/>
    </source>
</evidence>
<dbReference type="Proteomes" id="UP001501556">
    <property type="component" value="Unassembled WGS sequence"/>
</dbReference>
<reference evidence="3" key="1">
    <citation type="journal article" date="2019" name="Int. J. Syst. Evol. Microbiol.">
        <title>The Global Catalogue of Microorganisms (GCM) 10K type strain sequencing project: providing services to taxonomists for standard genome sequencing and annotation.</title>
        <authorList>
            <consortium name="The Broad Institute Genomics Platform"/>
            <consortium name="The Broad Institute Genome Sequencing Center for Infectious Disease"/>
            <person name="Wu L."/>
            <person name="Ma J."/>
        </authorList>
    </citation>
    <scope>NUCLEOTIDE SEQUENCE [LARGE SCALE GENOMIC DNA]</scope>
    <source>
        <strain evidence="3">JCM 17217</strain>
    </source>
</reference>
<protein>
    <recommendedName>
        <fullName evidence="4">GLPGLI family protein</fullName>
    </recommendedName>
</protein>
<organism evidence="2 3">
    <name type="scientific">Hymenobacter antarcticus</name>
    <dbReference type="NCBI Taxonomy" id="486270"/>
    <lineage>
        <taxon>Bacteria</taxon>
        <taxon>Pseudomonadati</taxon>
        <taxon>Bacteroidota</taxon>
        <taxon>Cytophagia</taxon>
        <taxon>Cytophagales</taxon>
        <taxon>Hymenobacteraceae</taxon>
        <taxon>Hymenobacter</taxon>
    </lineage>
</organism>
<dbReference type="RefSeq" id="WP_345123727.1">
    <property type="nucleotide sequence ID" value="NZ_BAABDI010000011.1"/>
</dbReference>
<dbReference type="EMBL" id="BAABDI010000011">
    <property type="protein sequence ID" value="GAA3974264.1"/>
    <property type="molecule type" value="Genomic_DNA"/>
</dbReference>
<feature type="signal peptide" evidence="1">
    <location>
        <begin position="1"/>
        <end position="23"/>
    </location>
</feature>
<accession>A0ABP7PZZ8</accession>
<evidence type="ECO:0000256" key="1">
    <source>
        <dbReference type="SAM" id="SignalP"/>
    </source>
</evidence>
<comment type="caution">
    <text evidence="2">The sequence shown here is derived from an EMBL/GenBank/DDBJ whole genome shotgun (WGS) entry which is preliminary data.</text>
</comment>
<proteinExistence type="predicted"/>
<sequence length="245" mass="26671">MKHSYYVITLILLLGGRPIQALAQAARDQAEARTIYHQANSKPQSTTLRAELTKHTSGFFGDGSFQPGALRTFDGRYRPVPGLRFHAGSHLIEAQDSIDTDSTHLWPVGSLRGFDLGTADGPGTPPVRRFRPRLVKEGSAGTRRDFVEVLTAVDAGPLLLAWLYASGADATAGRLSFAPLLLAGAGNAPEEPLHPLDLNQAAVLRLFGKRAADMRTFADAQRLHFDQPTEVARIIDHYNRVAVVK</sequence>
<feature type="chain" id="PRO_5046459632" description="GLPGLI family protein" evidence="1">
    <location>
        <begin position="24"/>
        <end position="245"/>
    </location>
</feature>
<keyword evidence="3" id="KW-1185">Reference proteome</keyword>
<evidence type="ECO:0000313" key="3">
    <source>
        <dbReference type="Proteomes" id="UP001501556"/>
    </source>
</evidence>
<name>A0ABP7PZZ8_9BACT</name>